<keyword evidence="3" id="KW-1185">Reference proteome</keyword>
<keyword evidence="1" id="KW-1133">Transmembrane helix</keyword>
<evidence type="ECO:0000256" key="1">
    <source>
        <dbReference type="SAM" id="Phobius"/>
    </source>
</evidence>
<protein>
    <submittedName>
        <fullName evidence="2">Uncharacterized protein</fullName>
    </submittedName>
</protein>
<keyword evidence="1" id="KW-0812">Transmembrane</keyword>
<dbReference type="EMBL" id="KZ679137">
    <property type="protein sequence ID" value="PTB73755.1"/>
    <property type="molecule type" value="Genomic_DNA"/>
</dbReference>
<accession>A0A2T4BWX9</accession>
<name>A0A2T4BWX9_TRILO</name>
<dbReference type="AlphaFoldDB" id="A0A2T4BWX9"/>
<feature type="transmembrane region" description="Helical" evidence="1">
    <location>
        <begin position="31"/>
        <end position="52"/>
    </location>
</feature>
<sequence length="89" mass="10237">MDWEDLGMEGNIGHGYGKGFGLDDLQLPTTAVYLSFVCLLSFLNSFHSFHLFGVMYGMSVYRDLYQPCERNEHIMFQPLRLTEVKHIAS</sequence>
<organism evidence="2 3">
    <name type="scientific">Trichoderma longibrachiatum ATCC 18648</name>
    <dbReference type="NCBI Taxonomy" id="983965"/>
    <lineage>
        <taxon>Eukaryota</taxon>
        <taxon>Fungi</taxon>
        <taxon>Dikarya</taxon>
        <taxon>Ascomycota</taxon>
        <taxon>Pezizomycotina</taxon>
        <taxon>Sordariomycetes</taxon>
        <taxon>Hypocreomycetidae</taxon>
        <taxon>Hypocreales</taxon>
        <taxon>Hypocreaceae</taxon>
        <taxon>Trichoderma</taxon>
    </lineage>
</organism>
<keyword evidence="1" id="KW-0472">Membrane</keyword>
<evidence type="ECO:0000313" key="3">
    <source>
        <dbReference type="Proteomes" id="UP000240760"/>
    </source>
</evidence>
<dbReference type="Proteomes" id="UP000240760">
    <property type="component" value="Unassembled WGS sequence"/>
</dbReference>
<evidence type="ECO:0000313" key="2">
    <source>
        <dbReference type="EMBL" id="PTB73755.1"/>
    </source>
</evidence>
<gene>
    <name evidence="2" type="ORF">M440DRAFT_1403956</name>
</gene>
<proteinExistence type="predicted"/>
<reference evidence="2 3" key="1">
    <citation type="submission" date="2016-07" db="EMBL/GenBank/DDBJ databases">
        <title>Multiple horizontal gene transfer events from other fungi enriched the ability of initially mycotrophic Trichoderma (Ascomycota) to feed on dead plant biomass.</title>
        <authorList>
            <consortium name="DOE Joint Genome Institute"/>
            <person name="Aerts A."/>
            <person name="Atanasova L."/>
            <person name="Chenthamara K."/>
            <person name="Zhang J."/>
            <person name="Grujic M."/>
            <person name="Henrissat B."/>
            <person name="Kuo A."/>
            <person name="Salamov A."/>
            <person name="Lipzen A."/>
            <person name="Labutti K."/>
            <person name="Barry K."/>
            <person name="Miao Y."/>
            <person name="Rahimi M.J."/>
            <person name="Shen Q."/>
            <person name="Grigoriev I.V."/>
            <person name="Kubicek C.P."/>
            <person name="Druzhinina I.S."/>
        </authorList>
    </citation>
    <scope>NUCLEOTIDE SEQUENCE [LARGE SCALE GENOMIC DNA]</scope>
    <source>
        <strain evidence="2 3">ATCC 18648</strain>
    </source>
</reference>